<feature type="region of interest" description="Disordered" evidence="1">
    <location>
        <begin position="386"/>
        <end position="411"/>
    </location>
</feature>
<dbReference type="EMBL" id="SDOV01000001">
    <property type="protein sequence ID" value="KAH7646662.1"/>
    <property type="molecule type" value="Genomic_DNA"/>
</dbReference>
<feature type="compositionally biased region" description="Polar residues" evidence="1">
    <location>
        <begin position="1112"/>
        <end position="1124"/>
    </location>
</feature>
<feature type="compositionally biased region" description="Low complexity" evidence="1">
    <location>
        <begin position="952"/>
        <end position="963"/>
    </location>
</feature>
<organism evidence="2">
    <name type="scientific">Dermatophagoides farinae</name>
    <name type="common">American house dust mite</name>
    <dbReference type="NCBI Taxonomy" id="6954"/>
    <lineage>
        <taxon>Eukaryota</taxon>
        <taxon>Metazoa</taxon>
        <taxon>Ecdysozoa</taxon>
        <taxon>Arthropoda</taxon>
        <taxon>Chelicerata</taxon>
        <taxon>Arachnida</taxon>
        <taxon>Acari</taxon>
        <taxon>Acariformes</taxon>
        <taxon>Sarcoptiformes</taxon>
        <taxon>Astigmata</taxon>
        <taxon>Psoroptidia</taxon>
        <taxon>Analgoidea</taxon>
        <taxon>Pyroglyphidae</taxon>
        <taxon>Dermatophagoidinae</taxon>
        <taxon>Dermatophagoides</taxon>
    </lineage>
</organism>
<feature type="region of interest" description="Disordered" evidence="1">
    <location>
        <begin position="84"/>
        <end position="198"/>
    </location>
</feature>
<feature type="compositionally biased region" description="Polar residues" evidence="1">
    <location>
        <begin position="1005"/>
        <end position="1021"/>
    </location>
</feature>
<feature type="compositionally biased region" description="Acidic residues" evidence="1">
    <location>
        <begin position="101"/>
        <end position="115"/>
    </location>
</feature>
<proteinExistence type="predicted"/>
<gene>
    <name evidence="2" type="ORF">HUG17_2200</name>
</gene>
<feature type="region of interest" description="Disordered" evidence="1">
    <location>
        <begin position="1060"/>
        <end position="1124"/>
    </location>
</feature>
<feature type="compositionally biased region" description="Polar residues" evidence="1">
    <location>
        <begin position="836"/>
        <end position="845"/>
    </location>
</feature>
<reference evidence="2" key="1">
    <citation type="submission" date="2020-06" db="EMBL/GenBank/DDBJ databases">
        <authorList>
            <person name="Ji K."/>
            <person name="Li J."/>
        </authorList>
    </citation>
    <scope>NUCLEOTIDE SEQUENCE</scope>
    <source>
        <strain evidence="2">JKM2019</strain>
        <tissue evidence="2">Whole body</tissue>
    </source>
</reference>
<feature type="compositionally biased region" description="Polar residues" evidence="1">
    <location>
        <begin position="687"/>
        <end position="701"/>
    </location>
</feature>
<feature type="compositionally biased region" description="Low complexity" evidence="1">
    <location>
        <begin position="1071"/>
        <end position="1091"/>
    </location>
</feature>
<protein>
    <submittedName>
        <fullName evidence="2">Uncharacterized protein</fullName>
    </submittedName>
</protein>
<feature type="region of interest" description="Disordered" evidence="1">
    <location>
        <begin position="1"/>
        <end position="20"/>
    </location>
</feature>
<feature type="compositionally biased region" description="Polar residues" evidence="1">
    <location>
        <begin position="621"/>
        <end position="632"/>
    </location>
</feature>
<feature type="region of interest" description="Disordered" evidence="1">
    <location>
        <begin position="609"/>
        <end position="732"/>
    </location>
</feature>
<feature type="compositionally biased region" description="Low complexity" evidence="1">
    <location>
        <begin position="163"/>
        <end position="187"/>
    </location>
</feature>
<feature type="region of interest" description="Disordered" evidence="1">
    <location>
        <begin position="753"/>
        <end position="781"/>
    </location>
</feature>
<sequence>MSMTSKILNNNNDNDENHSTQIMKINGDDDHMVDSDLNNILNKTTGNHQNMNEENKTLKNIDDLITSPILNKLSSSRLNNDEMLKSKSVQSSSSNLAGLNFEDDENDDYNCVDTDDDKKSESISNENESKNSSMDPTANVEVVDDDDDNNKNGSMLKAASQKDSTTTTTTLSLSEESSSSSSSDNSNQNLGSFGIRMTKKMPPQPLLERSHSLQSSPSYSRGSALLKALQNQLKTTLNTTSPTLKSVDSVFPSCSNSNNNSIMEQITPTKSVSSKSILKSPNGSSATKKKKMVLFTEPVVSNKCYFDISSSTLSSSSNNNMINTINKSNVSSKRKKLDLLPLVVNDNNDKDGDNKTISKMEKSEESICKKLRTDCDENKVDDHFHIRSRKINNPTKQNQSSPQQQTKDSDVVIIDDDETSSTVIEEDSSNSSTSNESIELVYSYMKDTNSMAKESNNEILINDDHGEHSATNIDESNKNDGWIQYVNSPTTNSIMDDDGKISSLKSNVLIEDVSNEPSNNSSDVEVVPLIIAPEISNNEKSSSSLTQIQTELIELAEISIDDDNDDQDDGKVSISTLVKPEQLKSNVESIPIDDDNNQQQKYDQIIETISLDDDNMDNSKQESSNSTTTTVLDTDEKSFIQQQQQSKPVESNSGQLEEKMDEEIVIISDSPLEKSDNVSVAEKTASPDKQQQQPSDESLSNMIVDESSQESSTTSKQYEPIDYSISSSPSKKSSITFLSRSMAMLRAVSNSFQTIGTSPSSMDKRESPKTASSGGGGGTQRASVMLSAAKENFTKSLGSKNVMEISPTKADNNNDSSNDDNNVDNLVVQPKKSILRTPSNDNSTLSTKKKRVIFSEPVVSDELVFDCSSPFLLSLVSNAGKQPPTISGVKRSRSNLTSFSIGSIIDDNQPSPSIITTAYQEVDMDKTSNNDLNNDIENVDTASNEQNINEDNGSNSSKSNSGNSKRRKLQHQKATLEDNDDGSEYSLRQQSHDDYFQTMFNSSSNSALKNGSHPCSTSESNFDSKPDWITHGYDDYDDDDDNDYDDFYFSASKCITEYQDQRQSFEDKDSNSSNSNDSNEKISSTTKTTITLSGDNDDSEKLTPTTATATTSISPNESNSDANSNEIIDSNELVLLEACAQNEFQPIHQQTTSSQDDLEDMRKYIDSLSNISPIKNTSNESSNNDVIMIADNCCQDDVNVMIDKNESKINNQENDDDDDDEDDEMVNIKIPLKLARKFSNYLITYIKMHDDEKKKTKLSSDDQSKPQQQQ</sequence>
<feature type="compositionally biased region" description="Acidic residues" evidence="1">
    <location>
        <begin position="1213"/>
        <end position="1223"/>
    </location>
</feature>
<feature type="region of interest" description="Disordered" evidence="1">
    <location>
        <begin position="1005"/>
        <end position="1027"/>
    </location>
</feature>
<dbReference type="AlphaFoldDB" id="A0A9D4PA14"/>
<reference evidence="2" key="2">
    <citation type="journal article" date="2021" name="World Allergy Organ. J.">
        <title>Chromosome-level assembly of Dermatophagoides farinae genome and transcriptome reveals two novel allergens Der f 37 and Der f 39.</title>
        <authorList>
            <person name="Chen J."/>
            <person name="Cai Z."/>
            <person name="Fan D."/>
            <person name="Hu J."/>
            <person name="Hou Y."/>
            <person name="He Y."/>
            <person name="Zhang Z."/>
            <person name="Zhao Z."/>
            <person name="Gao P."/>
            <person name="Hu W."/>
            <person name="Sun J."/>
            <person name="Li J."/>
            <person name="Ji K."/>
        </authorList>
    </citation>
    <scope>NUCLEOTIDE SEQUENCE</scope>
    <source>
        <strain evidence="2">JKM2019</strain>
    </source>
</reference>
<evidence type="ECO:0000313" key="2">
    <source>
        <dbReference type="EMBL" id="KAH7646662.1"/>
    </source>
</evidence>
<comment type="caution">
    <text evidence="2">The sequence shown here is derived from an EMBL/GenBank/DDBJ whole genome shotgun (WGS) entry which is preliminary data.</text>
</comment>
<feature type="compositionally biased region" description="Polar residues" evidence="1">
    <location>
        <begin position="639"/>
        <end position="655"/>
    </location>
</feature>
<feature type="region of interest" description="Disordered" evidence="1">
    <location>
        <begin position="944"/>
        <end position="986"/>
    </location>
</feature>
<feature type="compositionally biased region" description="Basic and acidic residues" evidence="1">
    <location>
        <begin position="1060"/>
        <end position="1070"/>
    </location>
</feature>
<dbReference type="Proteomes" id="UP000828236">
    <property type="component" value="Unassembled WGS sequence"/>
</dbReference>
<evidence type="ECO:0000256" key="1">
    <source>
        <dbReference type="SAM" id="MobiDB-lite"/>
    </source>
</evidence>
<accession>A0A9D4PA14</accession>
<feature type="compositionally biased region" description="Low complexity" evidence="1">
    <location>
        <begin position="122"/>
        <end position="133"/>
    </location>
</feature>
<name>A0A9D4PA14_DERFA</name>
<feature type="region of interest" description="Disordered" evidence="1">
    <location>
        <begin position="1204"/>
        <end position="1223"/>
    </location>
</feature>
<feature type="compositionally biased region" description="Polar residues" evidence="1">
    <location>
        <begin position="391"/>
        <end position="406"/>
    </location>
</feature>
<feature type="region of interest" description="Disordered" evidence="1">
    <location>
        <begin position="799"/>
        <end position="845"/>
    </location>
</feature>